<keyword evidence="2" id="KW-1185">Reference proteome</keyword>
<dbReference type="EMBL" id="QLYX01000003">
    <property type="protein sequence ID" value="RAY15564.1"/>
    <property type="molecule type" value="Genomic_DNA"/>
</dbReference>
<dbReference type="AlphaFoldDB" id="A0A365H8V2"/>
<reference evidence="1 2" key="1">
    <citation type="submission" date="2018-06" db="EMBL/GenBank/DDBJ databases">
        <title>Actinomadura craniellae sp. nov. isolated from marine sponge Craniella sp.</title>
        <authorList>
            <person name="Li L."/>
            <person name="Xu Q.H."/>
            <person name="Lin H.W."/>
            <person name="Lu Y.H."/>
        </authorList>
    </citation>
    <scope>NUCLEOTIDE SEQUENCE [LARGE SCALE GENOMIC DNA]</scope>
    <source>
        <strain evidence="1 2">LHW63021</strain>
    </source>
</reference>
<dbReference type="Proteomes" id="UP000251891">
    <property type="component" value="Unassembled WGS sequence"/>
</dbReference>
<gene>
    <name evidence="1" type="ORF">DPM19_07145</name>
</gene>
<sequence>MPDAVVEDAVEQRLKSRWPKVWQKAPDSPLGEAVTYRLERRVQLGIDEPEGAASRIERIQRRRRRG</sequence>
<protein>
    <submittedName>
        <fullName evidence="1">Uncharacterized protein</fullName>
    </submittedName>
</protein>
<evidence type="ECO:0000313" key="1">
    <source>
        <dbReference type="EMBL" id="RAY15564.1"/>
    </source>
</evidence>
<proteinExistence type="predicted"/>
<organism evidence="1 2">
    <name type="scientific">Actinomadura craniellae</name>
    <dbReference type="NCBI Taxonomy" id="2231787"/>
    <lineage>
        <taxon>Bacteria</taxon>
        <taxon>Bacillati</taxon>
        <taxon>Actinomycetota</taxon>
        <taxon>Actinomycetes</taxon>
        <taxon>Streptosporangiales</taxon>
        <taxon>Thermomonosporaceae</taxon>
        <taxon>Actinomadura</taxon>
    </lineage>
</organism>
<evidence type="ECO:0000313" key="2">
    <source>
        <dbReference type="Proteomes" id="UP000251891"/>
    </source>
</evidence>
<comment type="caution">
    <text evidence="1">The sequence shown here is derived from an EMBL/GenBank/DDBJ whole genome shotgun (WGS) entry which is preliminary data.</text>
</comment>
<accession>A0A365H8V2</accession>
<name>A0A365H8V2_9ACTN</name>